<organism evidence="3">
    <name type="scientific">hydrocarbon metagenome</name>
    <dbReference type="NCBI Taxonomy" id="938273"/>
    <lineage>
        <taxon>unclassified sequences</taxon>
        <taxon>metagenomes</taxon>
        <taxon>ecological metagenomes</taxon>
    </lineage>
</organism>
<dbReference type="AlphaFoldDB" id="A0A0W8FR76"/>
<proteinExistence type="predicted"/>
<comment type="caution">
    <text evidence="3">The sequence shown here is derived from an EMBL/GenBank/DDBJ whole genome shotgun (WGS) entry which is preliminary data.</text>
</comment>
<dbReference type="SUPFAM" id="SSF109604">
    <property type="entry name" value="HD-domain/PDEase-like"/>
    <property type="match status" value="1"/>
</dbReference>
<feature type="domain" description="HD-GYP" evidence="2">
    <location>
        <begin position="79"/>
        <end position="276"/>
    </location>
</feature>
<gene>
    <name evidence="3" type="ORF">ASZ90_007077</name>
</gene>
<name>A0A0W8FR76_9ZZZZ</name>
<feature type="region of interest" description="Disordered" evidence="1">
    <location>
        <begin position="273"/>
        <end position="303"/>
    </location>
</feature>
<dbReference type="PANTHER" id="PTHR43155:SF2">
    <property type="entry name" value="CYCLIC DI-GMP PHOSPHODIESTERASE PA4108"/>
    <property type="match status" value="1"/>
</dbReference>
<dbReference type="InterPro" id="IPR037522">
    <property type="entry name" value="HD_GYP_dom"/>
</dbReference>
<sequence>MHLENDLYSIDKKLLLKAGTVITRSTLQNIAGLSEEIRYAPIKNTQLFEDMLNTFKDKRYSDILYPHEINLKIISYIRRIKMPEKIVFELAYMKKLTPYTYNHILTIAVLAAKIAIDHAQKNKYYPDMALRLSLFHDLGKSRIPLHILNKRSPITTDERHILKTHPLIGYVLLHHYFGKDCKTVAFASFQHHERLDGSGYPLGIKRLNKYSHLIGIVDTLDALISARPYRKTPFSLRAAIDLLLDESEKGRFHKGLIHTLIRYARKAKPGTKIVIAKRGRDKEPSGNSYGKTAPSHPRKTSRK</sequence>
<dbReference type="InterPro" id="IPR003607">
    <property type="entry name" value="HD/PDEase_dom"/>
</dbReference>
<dbReference type="Pfam" id="PF13487">
    <property type="entry name" value="HD_5"/>
    <property type="match status" value="1"/>
</dbReference>
<dbReference type="PANTHER" id="PTHR43155">
    <property type="entry name" value="CYCLIC DI-GMP PHOSPHODIESTERASE PA4108-RELATED"/>
    <property type="match status" value="1"/>
</dbReference>
<dbReference type="SMART" id="SM00471">
    <property type="entry name" value="HDc"/>
    <property type="match status" value="1"/>
</dbReference>
<protein>
    <submittedName>
        <fullName evidence="3">Response regulator</fullName>
    </submittedName>
</protein>
<dbReference type="EMBL" id="LNQE01000919">
    <property type="protein sequence ID" value="KUG23150.1"/>
    <property type="molecule type" value="Genomic_DNA"/>
</dbReference>
<evidence type="ECO:0000259" key="2">
    <source>
        <dbReference type="PROSITE" id="PS51832"/>
    </source>
</evidence>
<dbReference type="Gene3D" id="1.10.3210.10">
    <property type="entry name" value="Hypothetical protein af1432"/>
    <property type="match status" value="1"/>
</dbReference>
<dbReference type="PROSITE" id="PS51832">
    <property type="entry name" value="HD_GYP"/>
    <property type="match status" value="1"/>
</dbReference>
<evidence type="ECO:0000256" key="1">
    <source>
        <dbReference type="SAM" id="MobiDB-lite"/>
    </source>
</evidence>
<accession>A0A0W8FR76</accession>
<reference evidence="3" key="1">
    <citation type="journal article" date="2015" name="Proc. Natl. Acad. Sci. U.S.A.">
        <title>Networks of energetic and metabolic interactions define dynamics in microbial communities.</title>
        <authorList>
            <person name="Embree M."/>
            <person name="Liu J.K."/>
            <person name="Al-Bassam M.M."/>
            <person name="Zengler K."/>
        </authorList>
    </citation>
    <scope>NUCLEOTIDE SEQUENCE</scope>
</reference>
<dbReference type="CDD" id="cd00077">
    <property type="entry name" value="HDc"/>
    <property type="match status" value="1"/>
</dbReference>
<evidence type="ECO:0000313" key="3">
    <source>
        <dbReference type="EMBL" id="KUG23150.1"/>
    </source>
</evidence>